<dbReference type="AlphaFoldDB" id="A0AAN7BHY9"/>
<gene>
    <name evidence="14" type="ORF">QBC38DRAFT_502893</name>
</gene>
<dbReference type="InterPro" id="IPR036156">
    <property type="entry name" value="Beta-gal/glucu_dom_sf"/>
</dbReference>
<evidence type="ECO:0000313" key="14">
    <source>
        <dbReference type="EMBL" id="KAK4223749.1"/>
    </source>
</evidence>
<keyword evidence="15" id="KW-1185">Reference proteome</keyword>
<dbReference type="InterPro" id="IPR017853">
    <property type="entry name" value="GH"/>
</dbReference>
<comment type="caution">
    <text evidence="14">The sequence shown here is derived from an EMBL/GenBank/DDBJ whole genome shotgun (WGS) entry which is preliminary data.</text>
</comment>
<feature type="domain" description="Glycoside hydrolase family 2 immunoglobulin-like beta-sandwich" evidence="11">
    <location>
        <begin position="247"/>
        <end position="286"/>
    </location>
</feature>
<evidence type="ECO:0000259" key="13">
    <source>
        <dbReference type="Pfam" id="PF22666"/>
    </source>
</evidence>
<evidence type="ECO:0000256" key="6">
    <source>
        <dbReference type="ARBA" id="ARBA00023295"/>
    </source>
</evidence>
<evidence type="ECO:0000256" key="9">
    <source>
        <dbReference type="ARBA" id="ARBA00041069"/>
    </source>
</evidence>
<dbReference type="SUPFAM" id="SSF49303">
    <property type="entry name" value="beta-Galactosidase/glucuronidase domain"/>
    <property type="match status" value="1"/>
</dbReference>
<evidence type="ECO:0000259" key="11">
    <source>
        <dbReference type="Pfam" id="PF00703"/>
    </source>
</evidence>
<proteinExistence type="inferred from homology"/>
<reference evidence="14" key="1">
    <citation type="journal article" date="2023" name="Mol. Phylogenet. Evol.">
        <title>Genome-scale phylogeny and comparative genomics of the fungal order Sordariales.</title>
        <authorList>
            <person name="Hensen N."/>
            <person name="Bonometti L."/>
            <person name="Westerberg I."/>
            <person name="Brannstrom I.O."/>
            <person name="Guillou S."/>
            <person name="Cros-Aarteil S."/>
            <person name="Calhoun S."/>
            <person name="Haridas S."/>
            <person name="Kuo A."/>
            <person name="Mondo S."/>
            <person name="Pangilinan J."/>
            <person name="Riley R."/>
            <person name="LaButti K."/>
            <person name="Andreopoulos B."/>
            <person name="Lipzen A."/>
            <person name="Chen C."/>
            <person name="Yan M."/>
            <person name="Daum C."/>
            <person name="Ng V."/>
            <person name="Clum A."/>
            <person name="Steindorff A."/>
            <person name="Ohm R.A."/>
            <person name="Martin F."/>
            <person name="Silar P."/>
            <person name="Natvig D.O."/>
            <person name="Lalanne C."/>
            <person name="Gautier V."/>
            <person name="Ament-Velasquez S.L."/>
            <person name="Kruys A."/>
            <person name="Hutchinson M.I."/>
            <person name="Powell A.J."/>
            <person name="Barry K."/>
            <person name="Miller A.N."/>
            <person name="Grigoriev I.V."/>
            <person name="Debuchy R."/>
            <person name="Gladieux P."/>
            <person name="Hiltunen Thoren M."/>
            <person name="Johannesson H."/>
        </authorList>
    </citation>
    <scope>NUCLEOTIDE SEQUENCE</scope>
    <source>
        <strain evidence="14">CBS 990.96</strain>
    </source>
</reference>
<dbReference type="InterPro" id="IPR054593">
    <property type="entry name" value="Beta-mannosidase-like_N2"/>
</dbReference>
<dbReference type="Gene3D" id="3.20.20.80">
    <property type="entry name" value="Glycosidases"/>
    <property type="match status" value="1"/>
</dbReference>
<dbReference type="Gene3D" id="2.60.120.260">
    <property type="entry name" value="Galactose-binding domain-like"/>
    <property type="match status" value="1"/>
</dbReference>
<dbReference type="Pfam" id="PF17786">
    <property type="entry name" value="Mannosidase_ig"/>
    <property type="match status" value="1"/>
</dbReference>
<dbReference type="InterPro" id="IPR041447">
    <property type="entry name" value="Mannosidase_ig"/>
</dbReference>
<accession>A0AAN7BHY9</accession>
<dbReference type="InterPro" id="IPR008979">
    <property type="entry name" value="Galactose-bd-like_sf"/>
</dbReference>
<dbReference type="GO" id="GO:0004567">
    <property type="term" value="F:beta-mannosidase activity"/>
    <property type="evidence" value="ECO:0007669"/>
    <property type="project" value="UniProtKB-EC"/>
</dbReference>
<keyword evidence="6" id="KW-0326">Glycosidase</keyword>
<evidence type="ECO:0000256" key="1">
    <source>
        <dbReference type="ARBA" id="ARBA00000829"/>
    </source>
</evidence>
<protein>
    <recommendedName>
        <fullName evidence="9">Beta-mannosidase B</fullName>
        <ecNumber evidence="3">3.2.1.25</ecNumber>
    </recommendedName>
    <alternativeName>
        <fullName evidence="10">Mannanase B</fullName>
    </alternativeName>
</protein>
<dbReference type="Proteomes" id="UP001301958">
    <property type="component" value="Unassembled WGS sequence"/>
</dbReference>
<keyword evidence="5" id="KW-0119">Carbohydrate metabolism</keyword>
<dbReference type="InterPro" id="IPR006102">
    <property type="entry name" value="Ig-like_GH2"/>
</dbReference>
<evidence type="ECO:0000256" key="5">
    <source>
        <dbReference type="ARBA" id="ARBA00023277"/>
    </source>
</evidence>
<dbReference type="EC" id="3.2.1.25" evidence="3"/>
<dbReference type="PANTHER" id="PTHR43730:SF1">
    <property type="entry name" value="BETA-MANNOSIDASE"/>
    <property type="match status" value="1"/>
</dbReference>
<evidence type="ECO:0000259" key="12">
    <source>
        <dbReference type="Pfam" id="PF17786"/>
    </source>
</evidence>
<dbReference type="PANTHER" id="PTHR43730">
    <property type="entry name" value="BETA-MANNOSIDASE"/>
    <property type="match status" value="1"/>
</dbReference>
<dbReference type="InterPro" id="IPR050887">
    <property type="entry name" value="Beta-mannosidase_GH2"/>
</dbReference>
<dbReference type="Pfam" id="PF00703">
    <property type="entry name" value="Glyco_hydro_2"/>
    <property type="match status" value="1"/>
</dbReference>
<dbReference type="FunFam" id="3.20.20.80:FF:000050">
    <property type="entry name" value="Beta-mannosidase B"/>
    <property type="match status" value="1"/>
</dbReference>
<evidence type="ECO:0000313" key="15">
    <source>
        <dbReference type="Proteomes" id="UP001301958"/>
    </source>
</evidence>
<dbReference type="SUPFAM" id="SSF51445">
    <property type="entry name" value="(Trans)glycosidases"/>
    <property type="match status" value="1"/>
</dbReference>
<keyword evidence="4" id="KW-0378">Hydrolase</keyword>
<sequence length="829" mass="96309">MEQPRDHVKYMNSGWKFKRLQASNEEWQHVQAIPCNVHSELINKGKIPDPFVNLNELDVSWVGEETWQYRTIFRSPENTTGNKVDLVFEGLDTFVTVKLNNITILTPENMFVEHRVNISHCMAKDGEDNILDIIFEPARQKRLEIVNAHPEHDFIVHQTEFSRGPVRKAQYHWGWDRGPILMTVGPWKPIRLETYQSFDRIENCKVNQTIWWTDKGAPFVEFTVEVDIFGSCAEFLEICLISDYQSTPQLWWPRGYGSPNLYVLCLTAADSNNIPVATHDETVGFRKAELIQAPDSHGESFYFRINNIDMFVAGSNWIPADSFLSKLEQDPFRYIDWVTLLAQGNQNMIRIWGGGIYEHRLLYQTCDELGILVWQDFMFACASYPTYPDFLSSIRTEALQALRRLRHHPSIILWCGNNEDYQLIERYNLDYNFADKDPESWLKTNFPARYIYEHLLPSLVSQETNNSAIYRPSSPWGNGISTTLKLDQTVGDIHQWDLWHGEAKPYQLLPEMSGRFVSEFGMQAYPHLETINKFVTDEKERYPGSKTMNFHNKAVGHERRLMTYLSENFRVKMDLKGYVHLTQVLQADAVGFAYKTWRRQWKDRNWSVVDYYLVKKPAWYAIKRAMKPVAVGVMRKFFYSAVRPADGLWRRDTGHVDPRAIVDKVEFDVWVSISELKTVKAWLGIRFMGVNSGMDVKKKIELDLEIEGNGTTEVLVGHKFEWDEGVENEPFVIHASLWIDGVEVSSDVSWPDPIKYLEFKGRGAEVKYVGENFVEMTVKKPVKGFVFSERQGVELSDNGFDAMPWEKPIRVKVEGIKAEELDWTFVGQE</sequence>
<evidence type="ECO:0000256" key="3">
    <source>
        <dbReference type="ARBA" id="ARBA00012754"/>
    </source>
</evidence>
<feature type="domain" description="Beta-mannosidase-like galactose-binding" evidence="13">
    <location>
        <begin position="15"/>
        <end position="188"/>
    </location>
</feature>
<evidence type="ECO:0000256" key="8">
    <source>
        <dbReference type="ARBA" id="ARBA00038429"/>
    </source>
</evidence>
<dbReference type="Gene3D" id="2.60.40.10">
    <property type="entry name" value="Immunoglobulins"/>
    <property type="match status" value="1"/>
</dbReference>
<comment type="similarity">
    <text evidence="8">Belongs to the glycosyl hydrolase 2 family. Beta-mannosidase B subfamily.</text>
</comment>
<dbReference type="GO" id="GO:0000272">
    <property type="term" value="P:polysaccharide catabolic process"/>
    <property type="evidence" value="ECO:0007669"/>
    <property type="project" value="UniProtKB-KW"/>
</dbReference>
<dbReference type="Pfam" id="PF22666">
    <property type="entry name" value="Glyco_hydro_2_N2"/>
    <property type="match status" value="1"/>
</dbReference>
<feature type="domain" description="Mannosidase Ig/CBM-like" evidence="12">
    <location>
        <begin position="666"/>
        <end position="756"/>
    </location>
</feature>
<comment type="pathway">
    <text evidence="2">Glycan metabolism; N-glycan degradation.</text>
</comment>
<comment type="catalytic activity">
    <reaction evidence="1">
        <text>Hydrolysis of terminal, non-reducing beta-D-mannose residues in beta-D-mannosides.</text>
        <dbReference type="EC" id="3.2.1.25"/>
    </reaction>
</comment>
<keyword evidence="7" id="KW-0624">Polysaccharide degradation</keyword>
<reference evidence="14" key="2">
    <citation type="submission" date="2023-05" db="EMBL/GenBank/DDBJ databases">
        <authorList>
            <consortium name="Lawrence Berkeley National Laboratory"/>
            <person name="Steindorff A."/>
            <person name="Hensen N."/>
            <person name="Bonometti L."/>
            <person name="Westerberg I."/>
            <person name="Brannstrom I.O."/>
            <person name="Guillou S."/>
            <person name="Cros-Aarteil S."/>
            <person name="Calhoun S."/>
            <person name="Haridas S."/>
            <person name="Kuo A."/>
            <person name="Mondo S."/>
            <person name="Pangilinan J."/>
            <person name="Riley R."/>
            <person name="Labutti K."/>
            <person name="Andreopoulos B."/>
            <person name="Lipzen A."/>
            <person name="Chen C."/>
            <person name="Yanf M."/>
            <person name="Daum C."/>
            <person name="Ng V."/>
            <person name="Clum A."/>
            <person name="Ohm R."/>
            <person name="Martin F."/>
            <person name="Silar P."/>
            <person name="Natvig D."/>
            <person name="Lalanne C."/>
            <person name="Gautier V."/>
            <person name="Ament-Velasquez S.L."/>
            <person name="Kruys A."/>
            <person name="Hutchinson M.I."/>
            <person name="Powell A.J."/>
            <person name="Barry K."/>
            <person name="Miller A.N."/>
            <person name="Grigoriev I.V."/>
            <person name="Debuchy R."/>
            <person name="Gladieux P."/>
            <person name="Thoren M.H."/>
            <person name="Johannesson H."/>
        </authorList>
    </citation>
    <scope>NUCLEOTIDE SEQUENCE</scope>
    <source>
        <strain evidence="14">CBS 990.96</strain>
    </source>
</reference>
<dbReference type="GO" id="GO:0006516">
    <property type="term" value="P:glycoprotein catabolic process"/>
    <property type="evidence" value="ECO:0007669"/>
    <property type="project" value="TreeGrafter"/>
</dbReference>
<evidence type="ECO:0000256" key="2">
    <source>
        <dbReference type="ARBA" id="ARBA00004740"/>
    </source>
</evidence>
<evidence type="ECO:0000256" key="10">
    <source>
        <dbReference type="ARBA" id="ARBA00041614"/>
    </source>
</evidence>
<name>A0AAN7BHY9_9PEZI</name>
<dbReference type="SUPFAM" id="SSF49785">
    <property type="entry name" value="Galactose-binding domain-like"/>
    <property type="match status" value="1"/>
</dbReference>
<dbReference type="EMBL" id="MU865416">
    <property type="protein sequence ID" value="KAK4223749.1"/>
    <property type="molecule type" value="Genomic_DNA"/>
</dbReference>
<evidence type="ECO:0000256" key="4">
    <source>
        <dbReference type="ARBA" id="ARBA00022801"/>
    </source>
</evidence>
<evidence type="ECO:0000256" key="7">
    <source>
        <dbReference type="ARBA" id="ARBA00023326"/>
    </source>
</evidence>
<organism evidence="14 15">
    <name type="scientific">Podospora fimiseda</name>
    <dbReference type="NCBI Taxonomy" id="252190"/>
    <lineage>
        <taxon>Eukaryota</taxon>
        <taxon>Fungi</taxon>
        <taxon>Dikarya</taxon>
        <taxon>Ascomycota</taxon>
        <taxon>Pezizomycotina</taxon>
        <taxon>Sordariomycetes</taxon>
        <taxon>Sordariomycetidae</taxon>
        <taxon>Sordariales</taxon>
        <taxon>Podosporaceae</taxon>
        <taxon>Podospora</taxon>
    </lineage>
</organism>
<dbReference type="InterPro" id="IPR013783">
    <property type="entry name" value="Ig-like_fold"/>
</dbReference>